<dbReference type="STRING" id="1348612.A0A397J6G7"/>
<comment type="caution">
    <text evidence="2">The sequence shown here is derived from an EMBL/GenBank/DDBJ whole genome shotgun (WGS) entry which is preliminary data.</text>
</comment>
<accession>A0A397J6G7</accession>
<organism evidence="2 3">
    <name type="scientific">Diversispora epigaea</name>
    <dbReference type="NCBI Taxonomy" id="1348612"/>
    <lineage>
        <taxon>Eukaryota</taxon>
        <taxon>Fungi</taxon>
        <taxon>Fungi incertae sedis</taxon>
        <taxon>Mucoromycota</taxon>
        <taxon>Glomeromycotina</taxon>
        <taxon>Glomeromycetes</taxon>
        <taxon>Diversisporales</taxon>
        <taxon>Diversisporaceae</taxon>
        <taxon>Diversispora</taxon>
    </lineage>
</organism>
<dbReference type="EMBL" id="PQFF01000082">
    <property type="protein sequence ID" value="RHZ83945.1"/>
    <property type="molecule type" value="Genomic_DNA"/>
</dbReference>
<name>A0A397J6G7_9GLOM</name>
<dbReference type="Gene3D" id="1.10.510.10">
    <property type="entry name" value="Transferase(Phosphotransferase) domain 1"/>
    <property type="match status" value="1"/>
</dbReference>
<evidence type="ECO:0000313" key="3">
    <source>
        <dbReference type="Proteomes" id="UP000266861"/>
    </source>
</evidence>
<dbReference type="AlphaFoldDB" id="A0A397J6G7"/>
<dbReference type="SUPFAM" id="SSF56112">
    <property type="entry name" value="Protein kinase-like (PK-like)"/>
    <property type="match status" value="1"/>
</dbReference>
<feature type="domain" description="Serine-threonine/tyrosine-protein kinase catalytic" evidence="1">
    <location>
        <begin position="32"/>
        <end position="82"/>
    </location>
</feature>
<dbReference type="OrthoDB" id="10261027at2759"/>
<reference evidence="2 3" key="1">
    <citation type="submission" date="2018-08" db="EMBL/GenBank/DDBJ databases">
        <title>Genome and evolution of the arbuscular mycorrhizal fungus Diversispora epigaea (formerly Glomus versiforme) and its bacterial endosymbionts.</title>
        <authorList>
            <person name="Sun X."/>
            <person name="Fei Z."/>
            <person name="Harrison M."/>
        </authorList>
    </citation>
    <scope>NUCLEOTIDE SEQUENCE [LARGE SCALE GENOMIC DNA]</scope>
    <source>
        <strain evidence="2 3">IT104</strain>
    </source>
</reference>
<dbReference type="Proteomes" id="UP000266861">
    <property type="component" value="Unassembled WGS sequence"/>
</dbReference>
<dbReference type="GO" id="GO:0004672">
    <property type="term" value="F:protein kinase activity"/>
    <property type="evidence" value="ECO:0007669"/>
    <property type="project" value="InterPro"/>
</dbReference>
<dbReference type="InterPro" id="IPR011009">
    <property type="entry name" value="Kinase-like_dom_sf"/>
</dbReference>
<evidence type="ECO:0000259" key="1">
    <source>
        <dbReference type="Pfam" id="PF07714"/>
    </source>
</evidence>
<proteinExistence type="predicted"/>
<dbReference type="Pfam" id="PF07714">
    <property type="entry name" value="PK_Tyr_Ser-Thr"/>
    <property type="match status" value="1"/>
</dbReference>
<sequence>MDYNFDFYNSDLRIDLDLCKLEDYLILSSNNKNNKIFGLIPYLPSEVLRGNEFTRESDIHSFVGIMYEIVTAQCPFADQAHDTYLIIDICNSVRQKVPDFMLNWIPGWYLDF</sequence>
<protein>
    <recommendedName>
        <fullName evidence="1">Serine-threonine/tyrosine-protein kinase catalytic domain-containing protein</fullName>
    </recommendedName>
</protein>
<dbReference type="InterPro" id="IPR001245">
    <property type="entry name" value="Ser-Thr/Tyr_kinase_cat_dom"/>
</dbReference>
<gene>
    <name evidence="2" type="ORF">Glove_86g117</name>
</gene>
<evidence type="ECO:0000313" key="2">
    <source>
        <dbReference type="EMBL" id="RHZ83945.1"/>
    </source>
</evidence>
<keyword evidence="3" id="KW-1185">Reference proteome</keyword>